<reference evidence="1" key="1">
    <citation type="submission" date="2023-03" db="EMBL/GenBank/DDBJ databases">
        <title>Chromosome-level genomes of two armyworms, Mythimna separata and Mythimna loreyi, provide insights into the biosynthesis and reception of sex pheromones.</title>
        <authorList>
            <person name="Zhao H."/>
        </authorList>
    </citation>
    <scope>NUCLEOTIDE SEQUENCE</scope>
    <source>
        <strain evidence="1">BeijingLab</strain>
    </source>
</reference>
<protein>
    <submittedName>
        <fullName evidence="1">Uncharacterized protein</fullName>
    </submittedName>
</protein>
<sequence length="448" mass="50389">MIQECALVIFFLQISLQTVKTNEIHNHRHIVHIKPRSLLTSIEKLSKQYCFSNNKWLECAAINNLYGTVNTFTKKLIGEKFLPQYDLKPNRVPELNSNVKLHLSDSQPAFRQLYRVPTSTGMMTIRPLPDWYATLPSRPYPMHYSGFLNHPPRVDVKNNMNTAWTTPVHPHATNGLHSPAQSTQVNSSSNFSHNRPKLPVTMTTAVSGGSPQTIAHKNISAISKFTQSLDEFERQFYKIAYTKLTAISPVDRQENGMSFVQSGLFLLLTLLALWKEVDSETRTEINHCIGFDVSEMDSVGLVKHFMSTLPNSSDKLKFRQSSRLMMWPSKNGNPKFQGGAAAALMLQVEQFNGTETSEVIATILNQKVEIDSGGAIHNTFEEDDVSAGVTAVLVNMLYVRARWRTAPTVLNGTAPFHDADNAPHRTVRMIRINDVMKYADLSDWDAQG</sequence>
<accession>A0ACC2R6P9</accession>
<keyword evidence="2" id="KW-1185">Reference proteome</keyword>
<evidence type="ECO:0000313" key="1">
    <source>
        <dbReference type="EMBL" id="KAJ8734737.1"/>
    </source>
</evidence>
<name>A0ACC2R6P9_9NEOP</name>
<organism evidence="1 2">
    <name type="scientific">Mythimna loreyi</name>
    <dbReference type="NCBI Taxonomy" id="667449"/>
    <lineage>
        <taxon>Eukaryota</taxon>
        <taxon>Metazoa</taxon>
        <taxon>Ecdysozoa</taxon>
        <taxon>Arthropoda</taxon>
        <taxon>Hexapoda</taxon>
        <taxon>Insecta</taxon>
        <taxon>Pterygota</taxon>
        <taxon>Neoptera</taxon>
        <taxon>Endopterygota</taxon>
        <taxon>Lepidoptera</taxon>
        <taxon>Glossata</taxon>
        <taxon>Ditrysia</taxon>
        <taxon>Noctuoidea</taxon>
        <taxon>Noctuidae</taxon>
        <taxon>Noctuinae</taxon>
        <taxon>Hadenini</taxon>
        <taxon>Mythimna</taxon>
    </lineage>
</organism>
<comment type="caution">
    <text evidence="1">The sequence shown here is derived from an EMBL/GenBank/DDBJ whole genome shotgun (WGS) entry which is preliminary data.</text>
</comment>
<proteinExistence type="predicted"/>
<dbReference type="EMBL" id="CM056781">
    <property type="protein sequence ID" value="KAJ8734737.1"/>
    <property type="molecule type" value="Genomic_DNA"/>
</dbReference>
<evidence type="ECO:0000313" key="2">
    <source>
        <dbReference type="Proteomes" id="UP001231649"/>
    </source>
</evidence>
<gene>
    <name evidence="1" type="ORF">PYW08_013987</name>
</gene>
<dbReference type="Proteomes" id="UP001231649">
    <property type="component" value="Chromosome 5"/>
</dbReference>